<evidence type="ECO:0000313" key="11">
    <source>
        <dbReference type="Proteomes" id="UP000268321"/>
    </source>
</evidence>
<dbReference type="GO" id="GO:0005634">
    <property type="term" value="C:nucleus"/>
    <property type="evidence" value="ECO:0007669"/>
    <property type="project" value="UniProtKB-SubCell"/>
</dbReference>
<dbReference type="EMBL" id="ML004453">
    <property type="protein sequence ID" value="RKP30726.1"/>
    <property type="molecule type" value="Genomic_DNA"/>
</dbReference>
<keyword evidence="3" id="KW-0862">Zinc</keyword>
<evidence type="ECO:0000313" key="10">
    <source>
        <dbReference type="EMBL" id="RKP30726.1"/>
    </source>
</evidence>
<dbReference type="Pfam" id="PF04082">
    <property type="entry name" value="Fungal_trans"/>
    <property type="match status" value="1"/>
</dbReference>
<reference evidence="11" key="1">
    <citation type="journal article" date="2018" name="Nat. Microbiol.">
        <title>Leveraging single-cell genomics to expand the fungal tree of life.</title>
        <authorList>
            <person name="Ahrendt S.R."/>
            <person name="Quandt C.A."/>
            <person name="Ciobanu D."/>
            <person name="Clum A."/>
            <person name="Salamov A."/>
            <person name="Andreopoulos B."/>
            <person name="Cheng J.F."/>
            <person name="Woyke T."/>
            <person name="Pelin A."/>
            <person name="Henrissat B."/>
            <person name="Reynolds N.K."/>
            <person name="Benny G.L."/>
            <person name="Smith M.E."/>
            <person name="James T.Y."/>
            <person name="Grigoriev I.V."/>
        </authorList>
    </citation>
    <scope>NUCLEOTIDE SEQUENCE [LARGE SCALE GENOMIC DNA]</scope>
    <source>
        <strain evidence="11">Baker2002</strain>
    </source>
</reference>
<name>A0A4P9ZCT5_9ASCO</name>
<comment type="subcellular location">
    <subcellularLocation>
        <location evidence="1">Nucleus</location>
    </subcellularLocation>
</comment>
<dbReference type="OrthoDB" id="2740448at2759"/>
<evidence type="ECO:0000256" key="3">
    <source>
        <dbReference type="ARBA" id="ARBA00022833"/>
    </source>
</evidence>
<proteinExistence type="predicted"/>
<dbReference type="GO" id="GO:0008270">
    <property type="term" value="F:zinc ion binding"/>
    <property type="evidence" value="ECO:0007669"/>
    <property type="project" value="InterPro"/>
</dbReference>
<dbReference type="InterPro" id="IPR007219">
    <property type="entry name" value="XnlR_reg_dom"/>
</dbReference>
<dbReference type="PANTHER" id="PTHR31668:SF18">
    <property type="entry name" value="MALTOSE FERMENTATION REGULATORY PROTEIN MAL13-RELATED"/>
    <property type="match status" value="1"/>
</dbReference>
<dbReference type="CDD" id="cd12148">
    <property type="entry name" value="fungal_TF_MHR"/>
    <property type="match status" value="1"/>
</dbReference>
<dbReference type="AlphaFoldDB" id="A0A4P9ZCT5"/>
<protein>
    <recommendedName>
        <fullName evidence="9">Xylanolytic transcriptional activator regulatory domain-containing protein</fullName>
    </recommendedName>
</protein>
<evidence type="ECO:0000256" key="4">
    <source>
        <dbReference type="ARBA" id="ARBA00023015"/>
    </source>
</evidence>
<organism evidence="10 11">
    <name type="scientific">Metschnikowia bicuspidata</name>
    <dbReference type="NCBI Taxonomy" id="27322"/>
    <lineage>
        <taxon>Eukaryota</taxon>
        <taxon>Fungi</taxon>
        <taxon>Dikarya</taxon>
        <taxon>Ascomycota</taxon>
        <taxon>Saccharomycotina</taxon>
        <taxon>Pichiomycetes</taxon>
        <taxon>Metschnikowiaceae</taxon>
        <taxon>Metschnikowia</taxon>
    </lineage>
</organism>
<keyword evidence="6" id="KW-0804">Transcription</keyword>
<keyword evidence="11" id="KW-1185">Reference proteome</keyword>
<evidence type="ECO:0000256" key="7">
    <source>
        <dbReference type="ARBA" id="ARBA00023242"/>
    </source>
</evidence>
<feature type="domain" description="Xylanolytic transcriptional activator regulatory" evidence="9">
    <location>
        <begin position="227"/>
        <end position="406"/>
    </location>
</feature>
<dbReference type="GO" id="GO:0006351">
    <property type="term" value="P:DNA-templated transcription"/>
    <property type="evidence" value="ECO:0007669"/>
    <property type="project" value="InterPro"/>
</dbReference>
<keyword evidence="4" id="KW-0805">Transcription regulation</keyword>
<evidence type="ECO:0000256" key="8">
    <source>
        <dbReference type="SAM" id="MobiDB-lite"/>
    </source>
</evidence>
<gene>
    <name evidence="10" type="ORF">METBISCDRAFT_23060</name>
</gene>
<accession>A0A4P9ZCT5</accession>
<dbReference type="GO" id="GO:0003677">
    <property type="term" value="F:DNA binding"/>
    <property type="evidence" value="ECO:0007669"/>
    <property type="project" value="UniProtKB-KW"/>
</dbReference>
<evidence type="ECO:0000256" key="5">
    <source>
        <dbReference type="ARBA" id="ARBA00023125"/>
    </source>
</evidence>
<dbReference type="Proteomes" id="UP000268321">
    <property type="component" value="Unassembled WGS sequence"/>
</dbReference>
<keyword evidence="5" id="KW-0238">DNA-binding</keyword>
<dbReference type="PANTHER" id="PTHR31668">
    <property type="entry name" value="GLUCOSE TRANSPORT TRANSCRIPTION REGULATOR RGT1-RELATED-RELATED"/>
    <property type="match status" value="1"/>
</dbReference>
<keyword evidence="2" id="KW-0479">Metal-binding</keyword>
<sequence length="579" mass="63593">MRELFKFEHRVQAETCSSQIRAEILQENPPASDQTAKRDETSSEEPPEQIALGAASFVSSFYPGAASACVDSGTKSFVKVESVDHAHSEKMSGSALPFPKIGYTNGFTVGIHNLASNIMNSLAAGSPNVIAELGGEFPNIIPNTMPSALPTGVANDIASDISGGVPAGISIGTTDGVGCSIADNPNVLNGTRDAAQPADPSSDIFDMFQNPTIHLSMFSVDHLIPRLQVYQTWFYEPWPVLSSAELILNILAGSKMRYEKNNICLTEQNAMLYALCCSVCAAITTKLSFVTDKDTVLDCNTFQASDYAKEARRVRNLFDSMATPNAQLLLSSFFLYSHYVNSKGKIAQAIIYLQEAINIAQLLGFHEESSYVGKTRAEIHRWCKIYYTLLVTERFMCFEDGLPVVLEPCIAFPNLDDEQYSSLLVGFVQLIRVFSVPILLVQNKLWNITLGAKKVGYSQKLDVMLSRSWIRALTWHITNGWGLVVFGGNANDCFDVEFPETIARDFLEHTQDLPMFAYEANGPGGNVPALTLGILESLFQIITKCHNDVTLPLEAYEEIGSLLAEFKTKNIQRLPLANS</sequence>
<evidence type="ECO:0000256" key="2">
    <source>
        <dbReference type="ARBA" id="ARBA00022723"/>
    </source>
</evidence>
<evidence type="ECO:0000256" key="1">
    <source>
        <dbReference type="ARBA" id="ARBA00004123"/>
    </source>
</evidence>
<dbReference type="InterPro" id="IPR050797">
    <property type="entry name" value="Carb_Metab_Trans_Reg"/>
</dbReference>
<feature type="region of interest" description="Disordered" evidence="8">
    <location>
        <begin position="20"/>
        <end position="47"/>
    </location>
</feature>
<evidence type="ECO:0000259" key="9">
    <source>
        <dbReference type="Pfam" id="PF04082"/>
    </source>
</evidence>
<keyword evidence="7" id="KW-0539">Nucleus</keyword>
<evidence type="ECO:0000256" key="6">
    <source>
        <dbReference type="ARBA" id="ARBA00023163"/>
    </source>
</evidence>